<dbReference type="Proteomes" id="UP001642360">
    <property type="component" value="Unassembled WGS sequence"/>
</dbReference>
<keyword evidence="2" id="KW-1185">Reference proteome</keyword>
<reference evidence="1 2" key="1">
    <citation type="submission" date="2024-02" db="EMBL/GenBank/DDBJ databases">
        <authorList>
            <person name="Vignale AGUSTIN F."/>
            <person name="Sosa J E."/>
            <person name="Modenutti C."/>
        </authorList>
    </citation>
    <scope>NUCLEOTIDE SEQUENCE [LARGE SCALE GENOMIC DNA]</scope>
</reference>
<dbReference type="AlphaFoldDB" id="A0ABC8UPI3"/>
<proteinExistence type="predicted"/>
<protein>
    <submittedName>
        <fullName evidence="1">Uncharacterized protein</fullName>
    </submittedName>
</protein>
<comment type="caution">
    <text evidence="1">The sequence shown here is derived from an EMBL/GenBank/DDBJ whole genome shotgun (WGS) entry which is preliminary data.</text>
</comment>
<organism evidence="1 2">
    <name type="scientific">Ilex paraguariensis</name>
    <name type="common">yerba mate</name>
    <dbReference type="NCBI Taxonomy" id="185542"/>
    <lineage>
        <taxon>Eukaryota</taxon>
        <taxon>Viridiplantae</taxon>
        <taxon>Streptophyta</taxon>
        <taxon>Embryophyta</taxon>
        <taxon>Tracheophyta</taxon>
        <taxon>Spermatophyta</taxon>
        <taxon>Magnoliopsida</taxon>
        <taxon>eudicotyledons</taxon>
        <taxon>Gunneridae</taxon>
        <taxon>Pentapetalae</taxon>
        <taxon>asterids</taxon>
        <taxon>campanulids</taxon>
        <taxon>Aquifoliales</taxon>
        <taxon>Aquifoliaceae</taxon>
        <taxon>Ilex</taxon>
    </lineage>
</organism>
<dbReference type="EMBL" id="CAUOFW020008491">
    <property type="protein sequence ID" value="CAK9182918.1"/>
    <property type="molecule type" value="Genomic_DNA"/>
</dbReference>
<sequence length="152" mass="17061">MLKLIYEIHRSSTPGVYEKSRSSTTNVLCAWTVNDVQHLGQAKAGSPELLHCCLKDMGGKVAANGMLDQEVRSDFKEDVLEHMGSIDIEWRHTENWTVDCMCGAKDDDDERIHEAVPAKFVCTRYLESFDKKLNKDAQANEHAKKVMTSGAC</sequence>
<accession>A0ABC8UPI3</accession>
<gene>
    <name evidence="1" type="ORF">ILEXP_LOCUS53149</name>
</gene>
<evidence type="ECO:0000313" key="1">
    <source>
        <dbReference type="EMBL" id="CAK9182918.1"/>
    </source>
</evidence>
<evidence type="ECO:0000313" key="2">
    <source>
        <dbReference type="Proteomes" id="UP001642360"/>
    </source>
</evidence>
<name>A0ABC8UPI3_9AQUA</name>